<feature type="repeat" description="WD" evidence="8">
    <location>
        <begin position="146"/>
        <end position="187"/>
    </location>
</feature>
<dbReference type="GO" id="GO:0008017">
    <property type="term" value="F:microtubule binding"/>
    <property type="evidence" value="ECO:0007669"/>
    <property type="project" value="UniProtKB-UniRule"/>
</dbReference>
<dbReference type="AlphaFoldDB" id="A0A8K0HFS4"/>
<protein>
    <recommendedName>
        <fullName evidence="7">Katanin p80 WD40 repeat-containing subunit B1 homolog</fullName>
    </recommendedName>
</protein>
<dbReference type="GO" id="GO:0051510">
    <property type="term" value="P:regulation of unidimensional cell growth"/>
    <property type="evidence" value="ECO:0007669"/>
    <property type="project" value="UniProtKB-ARBA"/>
</dbReference>
<dbReference type="EMBL" id="VOIH02000003">
    <property type="protein sequence ID" value="KAF3451540.1"/>
    <property type="molecule type" value="Genomic_DNA"/>
</dbReference>
<dbReference type="GO" id="GO:0008352">
    <property type="term" value="C:katanin complex"/>
    <property type="evidence" value="ECO:0007669"/>
    <property type="project" value="InterPro"/>
</dbReference>
<keyword evidence="5" id="KW-0677">Repeat</keyword>
<evidence type="ECO:0000313" key="12">
    <source>
        <dbReference type="Proteomes" id="UP000796880"/>
    </source>
</evidence>
<dbReference type="GO" id="GO:0051013">
    <property type="term" value="P:microtubule severing"/>
    <property type="evidence" value="ECO:0007669"/>
    <property type="project" value="UniProtKB-UniRule"/>
</dbReference>
<dbReference type="PROSITE" id="PS50294">
    <property type="entry name" value="WD_REPEATS_REGION"/>
    <property type="match status" value="4"/>
</dbReference>
<dbReference type="PANTHER" id="PTHR19845:SF15">
    <property type="entry name" value="KATANIN P80 WD40 REPEAT-CONTAINING SUBUNIT B1 HOMOLOG KTN80.2"/>
    <property type="match status" value="1"/>
</dbReference>
<evidence type="ECO:0000256" key="6">
    <source>
        <dbReference type="ARBA" id="ARBA00023212"/>
    </source>
</evidence>
<evidence type="ECO:0000256" key="2">
    <source>
        <dbReference type="ARBA" id="ARBA00022490"/>
    </source>
</evidence>
<evidence type="ECO:0000256" key="8">
    <source>
        <dbReference type="PROSITE-ProRule" id="PRU00221"/>
    </source>
</evidence>
<proteinExistence type="inferred from homology"/>
<dbReference type="GO" id="GO:0005874">
    <property type="term" value="C:microtubule"/>
    <property type="evidence" value="ECO:0007669"/>
    <property type="project" value="UniProtKB-KW"/>
</dbReference>
<feature type="compositionally biased region" description="Basic and acidic residues" evidence="9">
    <location>
        <begin position="616"/>
        <end position="626"/>
    </location>
</feature>
<comment type="similarity">
    <text evidence="7">Belongs to the WD repeat KATNB1 family.</text>
</comment>
<feature type="compositionally biased region" description="Basic residues" evidence="9">
    <location>
        <begin position="491"/>
        <end position="507"/>
    </location>
</feature>
<feature type="repeat" description="WD" evidence="8">
    <location>
        <begin position="188"/>
        <end position="229"/>
    </location>
</feature>
<evidence type="ECO:0000256" key="3">
    <source>
        <dbReference type="ARBA" id="ARBA00022574"/>
    </source>
</evidence>
<evidence type="ECO:0000256" key="4">
    <source>
        <dbReference type="ARBA" id="ARBA00022701"/>
    </source>
</evidence>
<dbReference type="SMART" id="SM00320">
    <property type="entry name" value="WD40"/>
    <property type="match status" value="6"/>
</dbReference>
<accession>A0A8K0HFS4</accession>
<evidence type="ECO:0000256" key="5">
    <source>
        <dbReference type="ARBA" id="ARBA00022737"/>
    </source>
</evidence>
<gene>
    <name evidence="11" type="ORF">FNV43_RR07635</name>
</gene>
<dbReference type="InterPro" id="IPR036322">
    <property type="entry name" value="WD40_repeat_dom_sf"/>
</dbReference>
<evidence type="ECO:0000259" key="10">
    <source>
        <dbReference type="Pfam" id="PF13925"/>
    </source>
</evidence>
<feature type="region of interest" description="Disordered" evidence="9">
    <location>
        <begin position="616"/>
        <end position="664"/>
    </location>
</feature>
<dbReference type="FunFam" id="2.130.10.10:FF:000897">
    <property type="entry name" value="Katanin p80 WD40 repeat-containing subunit B1 homolog"/>
    <property type="match status" value="1"/>
</dbReference>
<organism evidence="11 12">
    <name type="scientific">Rhamnella rubrinervis</name>
    <dbReference type="NCBI Taxonomy" id="2594499"/>
    <lineage>
        <taxon>Eukaryota</taxon>
        <taxon>Viridiplantae</taxon>
        <taxon>Streptophyta</taxon>
        <taxon>Embryophyta</taxon>
        <taxon>Tracheophyta</taxon>
        <taxon>Spermatophyta</taxon>
        <taxon>Magnoliopsida</taxon>
        <taxon>eudicotyledons</taxon>
        <taxon>Gunneridae</taxon>
        <taxon>Pentapetalae</taxon>
        <taxon>rosids</taxon>
        <taxon>fabids</taxon>
        <taxon>Rosales</taxon>
        <taxon>Rhamnaceae</taxon>
        <taxon>rhamnoid group</taxon>
        <taxon>Rhamneae</taxon>
        <taxon>Rhamnella</taxon>
    </lineage>
</organism>
<dbReference type="GO" id="GO:0007019">
    <property type="term" value="P:microtubule depolymerization"/>
    <property type="evidence" value="ECO:0007669"/>
    <property type="project" value="TreeGrafter"/>
</dbReference>
<feature type="repeat" description="WD" evidence="8">
    <location>
        <begin position="230"/>
        <end position="271"/>
    </location>
</feature>
<dbReference type="Pfam" id="PF13925">
    <property type="entry name" value="Katanin_con80"/>
    <property type="match status" value="1"/>
</dbReference>
<dbReference type="PROSITE" id="PS50082">
    <property type="entry name" value="WD_REPEATS_2"/>
    <property type="match status" value="5"/>
</dbReference>
<dbReference type="InterPro" id="IPR020472">
    <property type="entry name" value="WD40_PAC1"/>
</dbReference>
<keyword evidence="6 7" id="KW-0206">Cytoskeleton</keyword>
<comment type="subcellular location">
    <subcellularLocation>
        <location evidence="1 7">Cytoplasm</location>
        <location evidence="1 7">Cytoskeleton</location>
    </subcellularLocation>
</comment>
<feature type="domain" description="Katanin p80 subunit C-terminal" evidence="10">
    <location>
        <begin position="672"/>
        <end position="829"/>
    </location>
</feature>
<feature type="compositionally biased region" description="Basic and acidic residues" evidence="9">
    <location>
        <begin position="638"/>
        <end position="651"/>
    </location>
</feature>
<dbReference type="HAMAP" id="MF_03022">
    <property type="entry name" value="Katanin_p80_B1"/>
    <property type="match status" value="1"/>
</dbReference>
<evidence type="ECO:0000256" key="7">
    <source>
        <dbReference type="HAMAP-Rule" id="MF_03022"/>
    </source>
</evidence>
<feature type="compositionally biased region" description="Polar residues" evidence="9">
    <location>
        <begin position="476"/>
        <end position="490"/>
    </location>
</feature>
<keyword evidence="3 8" id="KW-0853">WD repeat</keyword>
<dbReference type="InterPro" id="IPR026962">
    <property type="entry name" value="KTNB1"/>
</dbReference>
<dbReference type="GO" id="GO:0005737">
    <property type="term" value="C:cytoplasm"/>
    <property type="evidence" value="ECO:0007669"/>
    <property type="project" value="UniProtKB-UniRule"/>
</dbReference>
<dbReference type="Pfam" id="PF00400">
    <property type="entry name" value="WD40"/>
    <property type="match status" value="6"/>
</dbReference>
<name>A0A8K0HFS4_9ROSA</name>
<feature type="repeat" description="WD" evidence="8">
    <location>
        <begin position="61"/>
        <end position="103"/>
    </location>
</feature>
<dbReference type="Proteomes" id="UP000796880">
    <property type="component" value="Unassembled WGS sequence"/>
</dbReference>
<dbReference type="Gene3D" id="2.130.10.10">
    <property type="entry name" value="YVTN repeat-like/Quinoprotein amine dehydrogenase"/>
    <property type="match status" value="2"/>
</dbReference>
<dbReference type="PANTHER" id="PTHR19845">
    <property type="entry name" value="KATANIN P80 SUBUNIT"/>
    <property type="match status" value="1"/>
</dbReference>
<keyword evidence="4 7" id="KW-0493">Microtubule</keyword>
<evidence type="ECO:0000256" key="1">
    <source>
        <dbReference type="ARBA" id="ARBA00004245"/>
    </source>
</evidence>
<feature type="repeat" description="WD" evidence="8">
    <location>
        <begin position="104"/>
        <end position="145"/>
    </location>
</feature>
<dbReference type="InterPro" id="IPR001680">
    <property type="entry name" value="WD40_rpt"/>
</dbReference>
<evidence type="ECO:0000256" key="9">
    <source>
        <dbReference type="SAM" id="MobiDB-lite"/>
    </source>
</evidence>
<dbReference type="InterPro" id="IPR028021">
    <property type="entry name" value="Katanin_C-terminal"/>
</dbReference>
<sequence>MTDHGLRGNFTVHNGKTTEGIMLKFELCFGNLDLIPVFELCNHVIFFDKFVFLTESNVEEFVAHSANVNCLNIGKKACRLFVTGGDDHNVNLWAIGKPTSLTSLCGHTSPVESVAFDSAEVLVLAGASTGVIKQWDLEEAKMVRTLTGHRSNCTAVEFHPFGEFFVSGSVDTNLKIWDIRKKGCIHTYKGHTQGVSTIKFTPDGRWVVSGGLDNVVKIWDLTAGKLLHDFKFHEGHIRSIDFHPLEFLLATGSADRTVKFWDLETFELIGSTRPEPTGVRAISFHPDGRTLFSGLDDSLKVYSWEPVICHDSVDMGWSTLGDLCIHDGKLLGCSYYRNSVGVWAADISLIEPYGTGSTPVQSDCTELKYNLKLQGSSGKVGSGTRTSSLRSMSPDYDTKEIKNIYMDSAGGKPVAPPKVESLTTPKAIPPLDIKEVNDQPTKKQGSAVGLHPKSIEPVLNKTLVAPSIVPRDSPEGKNSANSTRETITFSKTKRGMLLRPAHTRRPSNSKSDLERLPLAVESETFGNTTVNLDVAMDPNFQIKTVRKDGTRESCEEKNSSNKNVAEKFEKVLSPQTPNSQDSCNNSLIRNKEMSPVRFVNGVAVVPGRTRTLVERFERREKSHSNEDQATEISTHVISEMDKTPPTLKEEPQISGRDSTSANDRDATEDLMQTHDLFLSTLRSRLTKLQVVRHFWERNDIRGAINAMKKLPDHSVQADVVSVLMEKMDILNLDLFTCLLPVLLGLLDSKIERHATVSLELLLKLVAVFGPVIRSAISAPRAVGVDLHAEQRLQRYSQCSVELQKIQKILPQLVRKGGLLARSAQELSLVLQES</sequence>
<dbReference type="PROSITE" id="PS00678">
    <property type="entry name" value="WD_REPEATS_1"/>
    <property type="match status" value="2"/>
</dbReference>
<dbReference type="SUPFAM" id="SSF50978">
    <property type="entry name" value="WD40 repeat-like"/>
    <property type="match status" value="1"/>
</dbReference>
<comment type="function">
    <text evidence="7">May participate in a complex which severs microtubules in an ATP-dependent manner. Microtubule severing may promote rapid reorganization of cellular microtubule arrays.</text>
</comment>
<dbReference type="FunFam" id="2.130.10.10:FF:000183">
    <property type="entry name" value="Katanin p80 WD40 repeat-containing subunit B1"/>
    <property type="match status" value="1"/>
</dbReference>
<dbReference type="CDD" id="cd00200">
    <property type="entry name" value="WD40"/>
    <property type="match status" value="1"/>
</dbReference>
<evidence type="ECO:0000313" key="11">
    <source>
        <dbReference type="EMBL" id="KAF3451540.1"/>
    </source>
</evidence>
<keyword evidence="2 7" id="KW-0963">Cytoplasm</keyword>
<dbReference type="InterPro" id="IPR019775">
    <property type="entry name" value="WD40_repeat_CS"/>
</dbReference>
<feature type="region of interest" description="Disordered" evidence="9">
    <location>
        <begin position="468"/>
        <end position="512"/>
    </location>
</feature>
<dbReference type="InterPro" id="IPR015943">
    <property type="entry name" value="WD40/YVTN_repeat-like_dom_sf"/>
</dbReference>
<comment type="caution">
    <text evidence="11">The sequence shown here is derived from an EMBL/GenBank/DDBJ whole genome shotgun (WGS) entry which is preliminary data.</text>
</comment>
<keyword evidence="12" id="KW-1185">Reference proteome</keyword>
<dbReference type="PRINTS" id="PR00320">
    <property type="entry name" value="GPROTEINBRPT"/>
</dbReference>
<dbReference type="OrthoDB" id="538223at2759"/>
<reference evidence="11" key="1">
    <citation type="submission" date="2020-03" db="EMBL/GenBank/DDBJ databases">
        <title>A high-quality chromosome-level genome assembly of a woody plant with both climbing and erect habits, Rhamnella rubrinervis.</title>
        <authorList>
            <person name="Lu Z."/>
            <person name="Yang Y."/>
            <person name="Zhu X."/>
            <person name="Sun Y."/>
        </authorList>
    </citation>
    <scope>NUCLEOTIDE SEQUENCE</scope>
    <source>
        <strain evidence="11">BYM</strain>
        <tissue evidence="11">Leaf</tissue>
    </source>
</reference>